<evidence type="ECO:0000256" key="2">
    <source>
        <dbReference type="ARBA" id="ARBA00005019"/>
    </source>
</evidence>
<dbReference type="SUPFAM" id="SSF52374">
    <property type="entry name" value="Nucleotidylyl transferase"/>
    <property type="match status" value="1"/>
</dbReference>
<dbReference type="NCBIfam" id="NF000840">
    <property type="entry name" value="PRK00071.1-3"/>
    <property type="match status" value="1"/>
</dbReference>
<evidence type="ECO:0000256" key="9">
    <source>
        <dbReference type="ARBA" id="ARBA00023027"/>
    </source>
</evidence>
<proteinExistence type="inferred from homology"/>
<dbReference type="STRING" id="415747.SAMN03097708_00500"/>
<dbReference type="Gene3D" id="3.40.50.620">
    <property type="entry name" value="HUPs"/>
    <property type="match status" value="1"/>
</dbReference>
<evidence type="ECO:0000256" key="1">
    <source>
        <dbReference type="ARBA" id="ARBA00002324"/>
    </source>
</evidence>
<protein>
    <recommendedName>
        <fullName evidence="11">Probable nicotinate-nucleotide adenylyltransferase</fullName>
        <ecNumber evidence="11">2.7.7.18</ecNumber>
    </recommendedName>
    <alternativeName>
        <fullName evidence="11">Deamido-NAD(+) diphosphorylase</fullName>
    </alternativeName>
    <alternativeName>
        <fullName evidence="11">Deamido-NAD(+) pyrophosphorylase</fullName>
    </alternativeName>
    <alternativeName>
        <fullName evidence="11">Nicotinate mononucleotide adenylyltransferase</fullName>
        <shortName evidence="11">NaMN adenylyltransferase</shortName>
    </alternativeName>
</protein>
<comment type="similarity">
    <text evidence="3 11">Belongs to the NadD family.</text>
</comment>
<comment type="pathway">
    <text evidence="2 11">Cofactor biosynthesis; NAD(+) biosynthesis; deamido-NAD(+) from nicotinate D-ribonucleotide: step 1/1.</text>
</comment>
<dbReference type="GO" id="GO:0009435">
    <property type="term" value="P:NAD+ biosynthetic process"/>
    <property type="evidence" value="ECO:0007669"/>
    <property type="project" value="UniProtKB-UniRule"/>
</dbReference>
<dbReference type="GO" id="GO:0004515">
    <property type="term" value="F:nicotinate-nucleotide adenylyltransferase activity"/>
    <property type="evidence" value="ECO:0007669"/>
    <property type="project" value="UniProtKB-UniRule"/>
</dbReference>
<dbReference type="HAMAP" id="MF_00244">
    <property type="entry name" value="NaMN_adenylyltr"/>
    <property type="match status" value="1"/>
</dbReference>
<accession>A0A1G5PMT4</accession>
<feature type="domain" description="Cytidyltransferase-like" evidence="12">
    <location>
        <begin position="6"/>
        <end position="186"/>
    </location>
</feature>
<dbReference type="Pfam" id="PF01467">
    <property type="entry name" value="CTP_transf_like"/>
    <property type="match status" value="1"/>
</dbReference>
<keyword evidence="5 11" id="KW-0808">Transferase</keyword>
<dbReference type="Proteomes" id="UP000199648">
    <property type="component" value="Unassembled WGS sequence"/>
</dbReference>
<evidence type="ECO:0000313" key="13">
    <source>
        <dbReference type="EMBL" id="SCZ50792.1"/>
    </source>
</evidence>
<evidence type="ECO:0000256" key="10">
    <source>
        <dbReference type="ARBA" id="ARBA00048721"/>
    </source>
</evidence>
<keyword evidence="7 11" id="KW-0547">Nucleotide-binding</keyword>
<name>A0A1G5PMT4_9GAMM</name>
<keyword evidence="4 11" id="KW-0662">Pyridine nucleotide biosynthesis</keyword>
<keyword evidence="8 11" id="KW-0067">ATP-binding</keyword>
<evidence type="ECO:0000256" key="5">
    <source>
        <dbReference type="ARBA" id="ARBA00022679"/>
    </source>
</evidence>
<evidence type="ECO:0000313" key="14">
    <source>
        <dbReference type="Proteomes" id="UP000199648"/>
    </source>
</evidence>
<dbReference type="AlphaFoldDB" id="A0A1G5PMT4"/>
<evidence type="ECO:0000259" key="12">
    <source>
        <dbReference type="Pfam" id="PF01467"/>
    </source>
</evidence>
<dbReference type="UniPathway" id="UPA00253">
    <property type="reaction ID" value="UER00332"/>
</dbReference>
<dbReference type="EMBL" id="FMWD01000001">
    <property type="protein sequence ID" value="SCZ50792.1"/>
    <property type="molecule type" value="Genomic_DNA"/>
</dbReference>
<comment type="function">
    <text evidence="1 11">Catalyzes the reversible adenylation of nicotinate mononucleotide (NaMN) to nicotinic acid adenine dinucleotide (NaAD).</text>
</comment>
<dbReference type="NCBIfam" id="TIGR00482">
    <property type="entry name" value="nicotinate (nicotinamide) nucleotide adenylyltransferase"/>
    <property type="match status" value="1"/>
</dbReference>
<keyword evidence="6 11" id="KW-0548">Nucleotidyltransferase</keyword>
<dbReference type="InterPro" id="IPR005248">
    <property type="entry name" value="NadD/NMNAT"/>
</dbReference>
<dbReference type="InterPro" id="IPR014729">
    <property type="entry name" value="Rossmann-like_a/b/a_fold"/>
</dbReference>
<evidence type="ECO:0000256" key="4">
    <source>
        <dbReference type="ARBA" id="ARBA00022642"/>
    </source>
</evidence>
<dbReference type="PANTHER" id="PTHR39321">
    <property type="entry name" value="NICOTINATE-NUCLEOTIDE ADENYLYLTRANSFERASE-RELATED"/>
    <property type="match status" value="1"/>
</dbReference>
<evidence type="ECO:0000256" key="6">
    <source>
        <dbReference type="ARBA" id="ARBA00022695"/>
    </source>
</evidence>
<dbReference type="PANTHER" id="PTHR39321:SF3">
    <property type="entry name" value="PHOSPHOPANTETHEINE ADENYLYLTRANSFERASE"/>
    <property type="match status" value="1"/>
</dbReference>
<dbReference type="CDD" id="cd02165">
    <property type="entry name" value="NMNAT"/>
    <property type="match status" value="1"/>
</dbReference>
<dbReference type="GO" id="GO:0005524">
    <property type="term" value="F:ATP binding"/>
    <property type="evidence" value="ECO:0007669"/>
    <property type="project" value="UniProtKB-KW"/>
</dbReference>
<evidence type="ECO:0000256" key="3">
    <source>
        <dbReference type="ARBA" id="ARBA00009014"/>
    </source>
</evidence>
<dbReference type="RefSeq" id="WP_092992233.1">
    <property type="nucleotide sequence ID" value="NZ_FMWD01000001.1"/>
</dbReference>
<comment type="catalytic activity">
    <reaction evidence="10 11">
        <text>nicotinate beta-D-ribonucleotide + ATP + H(+) = deamido-NAD(+) + diphosphate</text>
        <dbReference type="Rhea" id="RHEA:22860"/>
        <dbReference type="ChEBI" id="CHEBI:15378"/>
        <dbReference type="ChEBI" id="CHEBI:30616"/>
        <dbReference type="ChEBI" id="CHEBI:33019"/>
        <dbReference type="ChEBI" id="CHEBI:57502"/>
        <dbReference type="ChEBI" id="CHEBI:58437"/>
        <dbReference type="EC" id="2.7.7.18"/>
    </reaction>
</comment>
<dbReference type="OrthoDB" id="5295945at2"/>
<reference evidence="13 14" key="1">
    <citation type="submission" date="2016-10" db="EMBL/GenBank/DDBJ databases">
        <authorList>
            <person name="de Groot N.N."/>
        </authorList>
    </citation>
    <scope>NUCLEOTIDE SEQUENCE [LARGE SCALE GENOMIC DNA]</scope>
    <source>
        <strain evidence="13 14">HLD2</strain>
    </source>
</reference>
<keyword evidence="9 11" id="KW-0520">NAD</keyword>
<dbReference type="EC" id="2.7.7.18" evidence="11"/>
<evidence type="ECO:0000256" key="11">
    <source>
        <dbReference type="HAMAP-Rule" id="MF_00244"/>
    </source>
</evidence>
<dbReference type="NCBIfam" id="TIGR00125">
    <property type="entry name" value="cyt_tran_rel"/>
    <property type="match status" value="1"/>
</dbReference>
<sequence length="213" mass="24173">MRSIGVFGGTFDPIHFGHLRAALELYEGLQFDEVRLVPASIPPHRDEPSVDSGQRLAMVEAAISEQPDFVIDERELRREGPSYMVDTLQSMRDDFGDISLSLLMGLDAFLGLPRWHRWERILELAHIVVAHRPGWHLDEAEEAEQRAVELLEERRAEATILQERPAGGIVLRAVTPLAISATAIRRLIGEGHSARYLIPDAVWHMIEKDQLYR</sequence>
<evidence type="ECO:0000256" key="8">
    <source>
        <dbReference type="ARBA" id="ARBA00022840"/>
    </source>
</evidence>
<dbReference type="NCBIfam" id="NF000839">
    <property type="entry name" value="PRK00071.1-1"/>
    <property type="match status" value="1"/>
</dbReference>
<evidence type="ECO:0000256" key="7">
    <source>
        <dbReference type="ARBA" id="ARBA00022741"/>
    </source>
</evidence>
<keyword evidence="14" id="KW-1185">Reference proteome</keyword>
<dbReference type="InterPro" id="IPR004821">
    <property type="entry name" value="Cyt_trans-like"/>
</dbReference>
<gene>
    <name evidence="11" type="primary">nadD</name>
    <name evidence="13" type="ORF">SAMN03097708_00500</name>
</gene>
<organism evidence="13 14">
    <name type="scientific">Thiohalomonas denitrificans</name>
    <dbReference type="NCBI Taxonomy" id="415747"/>
    <lineage>
        <taxon>Bacteria</taxon>
        <taxon>Pseudomonadati</taxon>
        <taxon>Pseudomonadota</taxon>
        <taxon>Gammaproteobacteria</taxon>
        <taxon>Thiohalomonadales</taxon>
        <taxon>Thiohalomonadaceae</taxon>
        <taxon>Thiohalomonas</taxon>
    </lineage>
</organism>